<evidence type="ECO:0000313" key="1">
    <source>
        <dbReference type="EMBL" id="GBN99740.1"/>
    </source>
</evidence>
<accession>A0A4Y2TIA0</accession>
<reference evidence="1 2" key="1">
    <citation type="journal article" date="2019" name="Sci. Rep.">
        <title>Orb-weaving spider Araneus ventricosus genome elucidates the spidroin gene catalogue.</title>
        <authorList>
            <person name="Kono N."/>
            <person name="Nakamura H."/>
            <person name="Ohtoshi R."/>
            <person name="Moran D.A.P."/>
            <person name="Shinohara A."/>
            <person name="Yoshida Y."/>
            <person name="Fujiwara M."/>
            <person name="Mori M."/>
            <person name="Tomita M."/>
            <person name="Arakawa K."/>
        </authorList>
    </citation>
    <scope>NUCLEOTIDE SEQUENCE [LARGE SCALE GENOMIC DNA]</scope>
</reference>
<dbReference type="InterPro" id="IPR036273">
    <property type="entry name" value="CRAL/TRIO_N_dom_sf"/>
</dbReference>
<dbReference type="Gene3D" id="1.10.8.20">
    <property type="entry name" value="N-terminal domain of phosphatidylinositol transfer protein sec14p"/>
    <property type="match status" value="1"/>
</dbReference>
<dbReference type="SUPFAM" id="SSF46938">
    <property type="entry name" value="CRAL/TRIO N-terminal domain"/>
    <property type="match status" value="1"/>
</dbReference>
<dbReference type="EMBL" id="BGPR01028533">
    <property type="protein sequence ID" value="GBN99740.1"/>
    <property type="molecule type" value="Genomic_DNA"/>
</dbReference>
<dbReference type="AlphaFoldDB" id="A0A4Y2TIA0"/>
<evidence type="ECO:0008006" key="3">
    <source>
        <dbReference type="Google" id="ProtNLM"/>
    </source>
</evidence>
<proteinExistence type="predicted"/>
<comment type="caution">
    <text evidence="1">The sequence shown here is derived from an EMBL/GenBank/DDBJ whole genome shotgun (WGS) entry which is preliminary data.</text>
</comment>
<evidence type="ECO:0000313" key="2">
    <source>
        <dbReference type="Proteomes" id="UP000499080"/>
    </source>
</evidence>
<organism evidence="1 2">
    <name type="scientific">Araneus ventricosus</name>
    <name type="common">Orbweaver spider</name>
    <name type="synonym">Epeira ventricosa</name>
    <dbReference type="NCBI Taxonomy" id="182803"/>
    <lineage>
        <taxon>Eukaryota</taxon>
        <taxon>Metazoa</taxon>
        <taxon>Ecdysozoa</taxon>
        <taxon>Arthropoda</taxon>
        <taxon>Chelicerata</taxon>
        <taxon>Arachnida</taxon>
        <taxon>Araneae</taxon>
        <taxon>Araneomorphae</taxon>
        <taxon>Entelegynae</taxon>
        <taxon>Araneoidea</taxon>
        <taxon>Araneidae</taxon>
        <taxon>Araneus</taxon>
    </lineage>
</organism>
<gene>
    <name evidence="1" type="ORF">AVEN_215004_1</name>
</gene>
<dbReference type="OrthoDB" id="75724at2759"/>
<name>A0A4Y2TIA0_ARAVE</name>
<keyword evidence="2" id="KW-1185">Reference proteome</keyword>
<sequence length="217" mass="24910">MNNSNSGFFRYDITDINDPWLLENVKEIKETEETRSRCLEALRRDLKNLKDIEPCLDEGFLLSFLRVSKYDTSKALQRVLKYYQIADVLLDVYKSISFPLHKAESIRHLTISPYRCSDHSFLLFLSADCFEVIGGFGEVKRSGECEAGEWSGSPTLQQPQQSDSLIRKRLKYEGNGPWPLEKIMSCLFKGAGVRETLGRIRWMFLPVKQLSTLLASA</sequence>
<protein>
    <recommendedName>
        <fullName evidence="3">CRAL/TRIO N-terminal domain-containing protein</fullName>
    </recommendedName>
</protein>
<dbReference type="Proteomes" id="UP000499080">
    <property type="component" value="Unassembled WGS sequence"/>
</dbReference>